<dbReference type="Proteomes" id="UP000032142">
    <property type="component" value="Unassembled WGS sequence"/>
</dbReference>
<protein>
    <submittedName>
        <fullName evidence="2">Uncharacterized protein</fullName>
    </submittedName>
</protein>
<name>A0A0B0MRB4_GOSAR</name>
<proteinExistence type="predicted"/>
<keyword evidence="1" id="KW-1133">Transmembrane helix</keyword>
<keyword evidence="3" id="KW-1185">Reference proteome</keyword>
<keyword evidence="1" id="KW-0812">Transmembrane</keyword>
<organism evidence="2 3">
    <name type="scientific">Gossypium arboreum</name>
    <name type="common">Tree cotton</name>
    <name type="synonym">Gossypium nanking</name>
    <dbReference type="NCBI Taxonomy" id="29729"/>
    <lineage>
        <taxon>Eukaryota</taxon>
        <taxon>Viridiplantae</taxon>
        <taxon>Streptophyta</taxon>
        <taxon>Embryophyta</taxon>
        <taxon>Tracheophyta</taxon>
        <taxon>Spermatophyta</taxon>
        <taxon>Magnoliopsida</taxon>
        <taxon>eudicotyledons</taxon>
        <taxon>Gunneridae</taxon>
        <taxon>Pentapetalae</taxon>
        <taxon>rosids</taxon>
        <taxon>malvids</taxon>
        <taxon>Malvales</taxon>
        <taxon>Malvaceae</taxon>
        <taxon>Malvoideae</taxon>
        <taxon>Gossypium</taxon>
    </lineage>
</organism>
<comment type="caution">
    <text evidence="2">The sequence shown here is derived from an EMBL/GenBank/DDBJ whole genome shotgun (WGS) entry which is preliminary data.</text>
</comment>
<evidence type="ECO:0000313" key="3">
    <source>
        <dbReference type="Proteomes" id="UP000032142"/>
    </source>
</evidence>
<dbReference type="PROSITE" id="PS51257">
    <property type="entry name" value="PROKAR_LIPOPROTEIN"/>
    <property type="match status" value="1"/>
</dbReference>
<accession>A0A0B0MRB4</accession>
<reference evidence="3" key="1">
    <citation type="submission" date="2014-09" db="EMBL/GenBank/DDBJ databases">
        <authorList>
            <person name="Mudge J."/>
            <person name="Ramaraj T."/>
            <person name="Lindquist I.E."/>
            <person name="Bharti A.K."/>
            <person name="Sundararajan A."/>
            <person name="Cameron C.T."/>
            <person name="Woodward J.E."/>
            <person name="May G.D."/>
            <person name="Brubaker C."/>
            <person name="Broadhvest J."/>
            <person name="Wilkins T.A."/>
        </authorList>
    </citation>
    <scope>NUCLEOTIDE SEQUENCE</scope>
    <source>
        <strain evidence="3">cv. AKA8401</strain>
    </source>
</reference>
<sequence>MDHRLRRRSQSHYHFEALGIVSCFIFIMACIRSFDFVKVSHCFEAKCVGLI</sequence>
<keyword evidence="1" id="KW-0472">Membrane</keyword>
<evidence type="ECO:0000256" key="1">
    <source>
        <dbReference type="SAM" id="Phobius"/>
    </source>
</evidence>
<dbReference type="AlphaFoldDB" id="A0A0B0MRB4"/>
<feature type="transmembrane region" description="Helical" evidence="1">
    <location>
        <begin position="12"/>
        <end position="34"/>
    </location>
</feature>
<gene>
    <name evidence="2" type="ORF">F383_27454</name>
</gene>
<dbReference type="EMBL" id="JRRC01340679">
    <property type="protein sequence ID" value="KHG03275.1"/>
    <property type="molecule type" value="Genomic_DNA"/>
</dbReference>
<evidence type="ECO:0000313" key="2">
    <source>
        <dbReference type="EMBL" id="KHG03275.1"/>
    </source>
</evidence>